<gene>
    <name evidence="1" type="ORF">SDC9_159388</name>
</gene>
<name>A0A645FCI2_9ZZZZ</name>
<dbReference type="EMBL" id="VSSQ01058349">
    <property type="protein sequence ID" value="MPN12078.1"/>
    <property type="molecule type" value="Genomic_DNA"/>
</dbReference>
<protein>
    <submittedName>
        <fullName evidence="1">Uncharacterized protein</fullName>
    </submittedName>
</protein>
<proteinExistence type="predicted"/>
<sequence>MKPIAHRGGYFAVILGQQAVLGSGQALPAGQQLNAGIPARDLLLHNIDARHRNRGAVRFTSVNCPNIVVDVRINDRLFYKQPGDKQCQRSQESPKNPKNSPHYFVQAAITPFLCDRSLWFKTKRKTPLRQIAFSAVRALSF</sequence>
<reference evidence="1" key="1">
    <citation type="submission" date="2019-08" db="EMBL/GenBank/DDBJ databases">
        <authorList>
            <person name="Kucharzyk K."/>
            <person name="Murdoch R.W."/>
            <person name="Higgins S."/>
            <person name="Loffler F."/>
        </authorList>
    </citation>
    <scope>NUCLEOTIDE SEQUENCE</scope>
</reference>
<comment type="caution">
    <text evidence="1">The sequence shown here is derived from an EMBL/GenBank/DDBJ whole genome shotgun (WGS) entry which is preliminary data.</text>
</comment>
<accession>A0A645FCI2</accession>
<dbReference type="AlphaFoldDB" id="A0A645FCI2"/>
<organism evidence="1">
    <name type="scientific">bioreactor metagenome</name>
    <dbReference type="NCBI Taxonomy" id="1076179"/>
    <lineage>
        <taxon>unclassified sequences</taxon>
        <taxon>metagenomes</taxon>
        <taxon>ecological metagenomes</taxon>
    </lineage>
</organism>
<evidence type="ECO:0000313" key="1">
    <source>
        <dbReference type="EMBL" id="MPN12078.1"/>
    </source>
</evidence>